<keyword evidence="1" id="KW-0812">Transmembrane</keyword>
<dbReference type="AlphaFoldDB" id="A0A4Q1SCL5"/>
<gene>
    <name evidence="2" type="ORF">ESZ00_15805</name>
</gene>
<comment type="caution">
    <text evidence="2">The sequence shown here is derived from an EMBL/GenBank/DDBJ whole genome shotgun (WGS) entry which is preliminary data.</text>
</comment>
<evidence type="ECO:0000256" key="1">
    <source>
        <dbReference type="SAM" id="Phobius"/>
    </source>
</evidence>
<evidence type="ECO:0000313" key="2">
    <source>
        <dbReference type="EMBL" id="RXS94530.1"/>
    </source>
</evidence>
<dbReference type="OrthoDB" id="116228at2"/>
<dbReference type="EMBL" id="SDMK01000003">
    <property type="protein sequence ID" value="RXS94530.1"/>
    <property type="molecule type" value="Genomic_DNA"/>
</dbReference>
<proteinExistence type="predicted"/>
<organism evidence="2 3">
    <name type="scientific">Silvibacterium dinghuense</name>
    <dbReference type="NCBI Taxonomy" id="1560006"/>
    <lineage>
        <taxon>Bacteria</taxon>
        <taxon>Pseudomonadati</taxon>
        <taxon>Acidobacteriota</taxon>
        <taxon>Terriglobia</taxon>
        <taxon>Terriglobales</taxon>
        <taxon>Acidobacteriaceae</taxon>
        <taxon>Silvibacterium</taxon>
    </lineage>
</organism>
<evidence type="ECO:0000313" key="3">
    <source>
        <dbReference type="Proteomes" id="UP000290253"/>
    </source>
</evidence>
<accession>A0A4Q1SCL5</accession>
<dbReference type="Proteomes" id="UP000290253">
    <property type="component" value="Unassembled WGS sequence"/>
</dbReference>
<name>A0A4Q1SCL5_9BACT</name>
<protein>
    <recommendedName>
        <fullName evidence="4">Adenylate cyclase</fullName>
    </recommendedName>
</protein>
<feature type="transmembrane region" description="Helical" evidence="1">
    <location>
        <begin position="162"/>
        <end position="183"/>
    </location>
</feature>
<sequence length="441" mass="48752">MNAAVPESDPRWQLTLEVVNSPAFERSPRLRAFLLFICELELSGRRLEINEQLIGIHVFGRAPGYNPGDDSIVRSQARLLRQRLEEYFRSAGRTAAMRIEIPKGSYVPFFEANVEPEPVAAAVPPPVTSRIEPPPSFEPPIHIPPPVSSATEEVRSRKSGRWILGVIALLVFIGAAISLTRILRPHAQPQDLETRFWSRLFDPSRRAVIVPADSTLILIEELTEKPVNLAHYLNHDDLRSLDLLRSTAAIHPGDLESSQYTSMADLNLVARLMTVPELSRSRVQVRYARELSMSDAKEDNLILIGGERANPWVELFAPGMNFAVDYNWSTRQNTVVNKAPHSGESATYAEGPDGPQSSAYGLIAFQPSLDHQGDTLLVSGTTSAGTQLAADFLLNARTLDQFLQSIAKPDGSIPHFELLLVGRNLGGSVPTWSIVAYRTKT</sequence>
<dbReference type="RefSeq" id="WP_129209267.1">
    <property type="nucleotide sequence ID" value="NZ_BMGU01000005.1"/>
</dbReference>
<keyword evidence="1" id="KW-0472">Membrane</keyword>
<evidence type="ECO:0008006" key="4">
    <source>
        <dbReference type="Google" id="ProtNLM"/>
    </source>
</evidence>
<reference evidence="2 3" key="1">
    <citation type="journal article" date="2016" name="Int. J. Syst. Evol. Microbiol.">
        <title>Acidipila dinghuensis sp. nov., an acidobacterium isolated from forest soil.</title>
        <authorList>
            <person name="Jiang Y.W."/>
            <person name="Wang J."/>
            <person name="Chen M.H."/>
            <person name="Lv Y.Y."/>
            <person name="Qiu L.H."/>
        </authorList>
    </citation>
    <scope>NUCLEOTIDE SEQUENCE [LARGE SCALE GENOMIC DNA]</scope>
    <source>
        <strain evidence="2 3">DHOF10</strain>
    </source>
</reference>
<keyword evidence="3" id="KW-1185">Reference proteome</keyword>
<keyword evidence="1" id="KW-1133">Transmembrane helix</keyword>